<dbReference type="PANTHER" id="PTHR36142:SF2">
    <property type="entry name" value="METALLO-HYDROLASE_OXIDOREDUCTASE SUPERFAMILY PROTEIN"/>
    <property type="match status" value="1"/>
</dbReference>
<dbReference type="Pfam" id="PF13483">
    <property type="entry name" value="Lactamase_B_3"/>
    <property type="match status" value="1"/>
</dbReference>
<comment type="caution">
    <text evidence="1">The sequence shown here is derived from an EMBL/GenBank/DDBJ whole genome shotgun (WGS) entry which is preliminary data.</text>
</comment>
<dbReference type="Gene3D" id="3.60.15.10">
    <property type="entry name" value="Ribonuclease Z/Hydroxyacylglutathione hydrolase-like"/>
    <property type="match status" value="1"/>
</dbReference>
<accession>A0ABU9L1Y1</accession>
<protein>
    <submittedName>
        <fullName evidence="1">MBL fold metallo-hydrolase</fullName>
    </submittedName>
</protein>
<dbReference type="EMBL" id="JBCDNA010000002">
    <property type="protein sequence ID" value="MEL4456437.1"/>
    <property type="molecule type" value="Genomic_DNA"/>
</dbReference>
<gene>
    <name evidence="1" type="ORF">AABB81_11050</name>
</gene>
<dbReference type="Proteomes" id="UP001474120">
    <property type="component" value="Unassembled WGS sequence"/>
</dbReference>
<sequence length="257" mass="29268">MIQVQRLNMDNSLFLEISGWKVLIDPWLEGTEVDFFGWFNTQWHRTAPLSYDQIPAFDTVLITQKYPDHFHAETLKKLKPDHIIAPTSLKGKIEHLLPAASLTTLDSIDNQVMVNNVEVTFLPTQRKIDPIYDAFILDDGKESVFLATHGFQTGDKEIQQIKKASDCQLLINPFNYYKLPFFLGGVVSPGMDGVKHLCEVLDPKKVIATHDEDKHAKGLVSKLAKVIRPSSTEALQKVPWLGDRYLELNHYQKIKIS</sequence>
<evidence type="ECO:0000313" key="2">
    <source>
        <dbReference type="Proteomes" id="UP001474120"/>
    </source>
</evidence>
<keyword evidence="2" id="KW-1185">Reference proteome</keyword>
<dbReference type="InterPro" id="IPR036866">
    <property type="entry name" value="RibonucZ/Hydroxyglut_hydro"/>
</dbReference>
<dbReference type="RefSeq" id="WP_342160574.1">
    <property type="nucleotide sequence ID" value="NZ_JBCDNA010000002.1"/>
</dbReference>
<dbReference type="PANTHER" id="PTHR36142">
    <property type="entry name" value="METALLO-HYDROLASE/OXIDOREDUCTASE SUPERFAMILY PROTEIN"/>
    <property type="match status" value="1"/>
</dbReference>
<organism evidence="1 2">
    <name type="scientific">Lutimonas vermicola</name>
    <dbReference type="NCBI Taxonomy" id="414288"/>
    <lineage>
        <taxon>Bacteria</taxon>
        <taxon>Pseudomonadati</taxon>
        <taxon>Bacteroidota</taxon>
        <taxon>Flavobacteriia</taxon>
        <taxon>Flavobacteriales</taxon>
        <taxon>Flavobacteriaceae</taxon>
        <taxon>Lutimonas</taxon>
    </lineage>
</organism>
<name>A0ABU9L1Y1_9FLAO</name>
<reference evidence="1 2" key="1">
    <citation type="submission" date="2024-04" db="EMBL/GenBank/DDBJ databases">
        <title>whole genome sequencing of Lutimonas vermicola strain IMCC1616.</title>
        <authorList>
            <person name="Bae S.S."/>
        </authorList>
    </citation>
    <scope>NUCLEOTIDE SEQUENCE [LARGE SCALE GENOMIC DNA]</scope>
    <source>
        <strain evidence="1 2">IMCC1616</strain>
    </source>
</reference>
<proteinExistence type="predicted"/>
<evidence type="ECO:0000313" key="1">
    <source>
        <dbReference type="EMBL" id="MEL4456437.1"/>
    </source>
</evidence>
<dbReference type="SUPFAM" id="SSF56281">
    <property type="entry name" value="Metallo-hydrolase/oxidoreductase"/>
    <property type="match status" value="1"/>
</dbReference>